<evidence type="ECO:0000259" key="2">
    <source>
        <dbReference type="Pfam" id="PF07707"/>
    </source>
</evidence>
<name>A0AAD3HQ64_9CHLO</name>
<feature type="compositionally biased region" description="Low complexity" evidence="1">
    <location>
        <begin position="24"/>
        <end position="38"/>
    </location>
</feature>
<dbReference type="EMBL" id="BMAR01000024">
    <property type="protein sequence ID" value="GFR48590.1"/>
    <property type="molecule type" value="Genomic_DNA"/>
</dbReference>
<evidence type="ECO:0000313" key="4">
    <source>
        <dbReference type="Proteomes" id="UP001054857"/>
    </source>
</evidence>
<proteinExistence type="predicted"/>
<protein>
    <recommendedName>
        <fullName evidence="2">BACK domain-containing protein</fullName>
    </recommendedName>
</protein>
<evidence type="ECO:0000256" key="1">
    <source>
        <dbReference type="SAM" id="MobiDB-lite"/>
    </source>
</evidence>
<reference evidence="3 4" key="1">
    <citation type="journal article" date="2021" name="Sci. Rep.">
        <title>Genome sequencing of the multicellular alga Astrephomene provides insights into convergent evolution of germ-soma differentiation.</title>
        <authorList>
            <person name="Yamashita S."/>
            <person name="Yamamoto K."/>
            <person name="Matsuzaki R."/>
            <person name="Suzuki S."/>
            <person name="Yamaguchi H."/>
            <person name="Hirooka S."/>
            <person name="Minakuchi Y."/>
            <person name="Miyagishima S."/>
            <person name="Kawachi M."/>
            <person name="Toyoda A."/>
            <person name="Nozaki H."/>
        </authorList>
    </citation>
    <scope>NUCLEOTIDE SEQUENCE [LARGE SCALE GENOMIC DNA]</scope>
    <source>
        <strain evidence="3 4">NIES-4017</strain>
    </source>
</reference>
<feature type="non-terminal residue" evidence="3">
    <location>
        <position position="1"/>
    </location>
</feature>
<sequence length="498" mass="53487">LVLRFSSERFAAQLERWDRGGEQAPPAASSPSSTSTPSNSRPELRIPLASEVDVPSARAAIRFAYTGQVQAGSVREVLEVRRQAAYLQIEGCAEACDEVLRGMMAAAASQGDGDGGGGAGAPPGVRPAALEFYTHGALWPDPAVDKHPSFIAVIAAAKQQVVSYFGNTLRVLNTPSLRQQLLDLPAVAVEALLESDSFGTDSESSVLLMLATWMQANYGKTDAGTRKRLGRQVRLVQLSKPYLSYVLPLLAADYEVSPNTPAGWFPVTVSEAAFIASFAGASEKEQRSLLDDAELLSKSNIHSAAYSTAPRTQCVPEDGIGFAAHIPQRELEEELAGLQPGGMALLLWTMEQQQFMFAQGLMCVVSIGWCHGGLSADVWMYCFQPAAYITLSPRRFSDHAVPVLVSIGRRLAINRWHNGTRADSIVLRGGKEEPVHMKRGWGHRLVLPLRRPKRGAEAGRGGGGGGSLGAGGNRQALAAWEEYLHEGKITCSLTLLPT</sequence>
<dbReference type="Pfam" id="PF07707">
    <property type="entry name" value="BACK"/>
    <property type="match status" value="1"/>
</dbReference>
<dbReference type="InterPro" id="IPR011333">
    <property type="entry name" value="SKP1/BTB/POZ_sf"/>
</dbReference>
<evidence type="ECO:0000313" key="3">
    <source>
        <dbReference type="EMBL" id="GFR48590.1"/>
    </source>
</evidence>
<dbReference type="InterPro" id="IPR011705">
    <property type="entry name" value="BACK"/>
</dbReference>
<dbReference type="Gene3D" id="3.30.710.10">
    <property type="entry name" value="Potassium Channel Kv1.1, Chain A"/>
    <property type="match status" value="1"/>
</dbReference>
<keyword evidence="4" id="KW-1185">Reference proteome</keyword>
<dbReference type="Proteomes" id="UP001054857">
    <property type="component" value="Unassembled WGS sequence"/>
</dbReference>
<comment type="caution">
    <text evidence="3">The sequence shown here is derived from an EMBL/GenBank/DDBJ whole genome shotgun (WGS) entry which is preliminary data.</text>
</comment>
<feature type="domain" description="BACK" evidence="2">
    <location>
        <begin position="178"/>
        <end position="244"/>
    </location>
</feature>
<feature type="region of interest" description="Disordered" evidence="1">
    <location>
        <begin position="15"/>
        <end position="42"/>
    </location>
</feature>
<organism evidence="3 4">
    <name type="scientific">Astrephomene gubernaculifera</name>
    <dbReference type="NCBI Taxonomy" id="47775"/>
    <lineage>
        <taxon>Eukaryota</taxon>
        <taxon>Viridiplantae</taxon>
        <taxon>Chlorophyta</taxon>
        <taxon>core chlorophytes</taxon>
        <taxon>Chlorophyceae</taxon>
        <taxon>CS clade</taxon>
        <taxon>Chlamydomonadales</taxon>
        <taxon>Astrephomenaceae</taxon>
        <taxon>Astrephomene</taxon>
    </lineage>
</organism>
<dbReference type="AlphaFoldDB" id="A0AAD3HQ64"/>
<gene>
    <name evidence="3" type="ORF">Agub_g10494</name>
</gene>
<accession>A0AAD3HQ64</accession>